<sequence length="303" mass="33063">MLYLLLSILCTASLIFIFKLYERYGVHTFQAIVVNYVVCVLVGLMFPGGNDVLQPEIFTRTWAYFAMALGIIFIVNFYLIAITAQKVGVTVASVAAKISLVIPVLFSLLVLKTTVKDYTWLNYAGMAAALVAIILSSIRPQAKEGGAKVSVVLAVVLPLIIFLNSGIADSLINYTNQYHLQPHEASQFTMLTFATSAVVGLLAYVYQSIRTKASFRRRSILAGVILGIPNYLSIFFLILALAYFNNDGAFFYPINNIGIILAGAGGAVILFKEKLTPLNILGLVLAVLALVLVSYQEIIANLF</sequence>
<feature type="transmembrane region" description="Helical" evidence="1">
    <location>
        <begin position="150"/>
        <end position="168"/>
    </location>
</feature>
<dbReference type="SUPFAM" id="SSF103481">
    <property type="entry name" value="Multidrug resistance efflux transporter EmrE"/>
    <property type="match status" value="1"/>
</dbReference>
<dbReference type="Proteomes" id="UP001207228">
    <property type="component" value="Unassembled WGS sequence"/>
</dbReference>
<feature type="transmembrane region" description="Helical" evidence="1">
    <location>
        <begin position="278"/>
        <end position="295"/>
    </location>
</feature>
<feature type="transmembrane region" description="Helical" evidence="1">
    <location>
        <begin position="61"/>
        <end position="80"/>
    </location>
</feature>
<dbReference type="InterPro" id="IPR037185">
    <property type="entry name" value="EmrE-like"/>
</dbReference>
<feature type="transmembrane region" description="Helical" evidence="1">
    <location>
        <begin position="120"/>
        <end position="138"/>
    </location>
</feature>
<comment type="caution">
    <text evidence="2">The sequence shown here is derived from an EMBL/GenBank/DDBJ whole genome shotgun (WGS) entry which is preliminary data.</text>
</comment>
<keyword evidence="1" id="KW-0472">Membrane</keyword>
<feature type="transmembrane region" description="Helical" evidence="1">
    <location>
        <begin position="188"/>
        <end position="207"/>
    </location>
</feature>
<keyword evidence="3" id="KW-1185">Reference proteome</keyword>
<evidence type="ECO:0000313" key="2">
    <source>
        <dbReference type="EMBL" id="MCX2738773.1"/>
    </source>
</evidence>
<keyword evidence="1" id="KW-1133">Transmembrane helix</keyword>
<dbReference type="RefSeq" id="WP_266050822.1">
    <property type="nucleotide sequence ID" value="NZ_JAPFQO010000001.1"/>
</dbReference>
<accession>A0ABT3RA86</accession>
<evidence type="ECO:0000256" key="1">
    <source>
        <dbReference type="SAM" id="Phobius"/>
    </source>
</evidence>
<feature type="transmembrane region" description="Helical" evidence="1">
    <location>
        <begin position="219"/>
        <end position="244"/>
    </location>
</feature>
<protein>
    <recommendedName>
        <fullName evidence="4">EamA-like transporter family protein</fullName>
    </recommendedName>
</protein>
<feature type="transmembrane region" description="Helical" evidence="1">
    <location>
        <begin position="87"/>
        <end position="108"/>
    </location>
</feature>
<reference evidence="2 3" key="1">
    <citation type="submission" date="2022-11" db="EMBL/GenBank/DDBJ databases">
        <title>The characterization of three novel Bacteroidetes species and genomic analysis of their roles in tidal elemental geochemical cycles.</title>
        <authorList>
            <person name="Ma K.-J."/>
        </authorList>
    </citation>
    <scope>NUCLEOTIDE SEQUENCE [LARGE SCALE GENOMIC DNA]</scope>
    <source>
        <strain evidence="2 3">M82</strain>
    </source>
</reference>
<dbReference type="Gene3D" id="1.10.3730.20">
    <property type="match status" value="1"/>
</dbReference>
<feature type="transmembrane region" description="Helical" evidence="1">
    <location>
        <begin position="250"/>
        <end position="271"/>
    </location>
</feature>
<dbReference type="EMBL" id="JAPFQO010000001">
    <property type="protein sequence ID" value="MCX2738773.1"/>
    <property type="molecule type" value="Genomic_DNA"/>
</dbReference>
<proteinExistence type="predicted"/>
<organism evidence="2 3">
    <name type="scientific">Pontibacter anaerobius</name>
    <dbReference type="NCBI Taxonomy" id="2993940"/>
    <lineage>
        <taxon>Bacteria</taxon>
        <taxon>Pseudomonadati</taxon>
        <taxon>Bacteroidota</taxon>
        <taxon>Cytophagia</taxon>
        <taxon>Cytophagales</taxon>
        <taxon>Hymenobacteraceae</taxon>
        <taxon>Pontibacter</taxon>
    </lineage>
</organism>
<gene>
    <name evidence="2" type="ORF">OO017_02345</name>
</gene>
<feature type="transmembrane region" description="Helical" evidence="1">
    <location>
        <begin position="6"/>
        <end position="22"/>
    </location>
</feature>
<keyword evidence="1" id="KW-0812">Transmembrane</keyword>
<feature type="transmembrane region" description="Helical" evidence="1">
    <location>
        <begin position="29"/>
        <end position="49"/>
    </location>
</feature>
<name>A0ABT3RA86_9BACT</name>
<evidence type="ECO:0000313" key="3">
    <source>
        <dbReference type="Proteomes" id="UP001207228"/>
    </source>
</evidence>
<evidence type="ECO:0008006" key="4">
    <source>
        <dbReference type="Google" id="ProtNLM"/>
    </source>
</evidence>